<proteinExistence type="predicted"/>
<name>A0A0F9AWG9_9ZZZZ</name>
<sequence>MKKFIFLIFVFSILISHSSFSWEKFYSIEGKCEVLFPNKPEHMRQVIPVQDLSSFMNYDVYLSVLDDENSICMMIIVDFPAKIDDDKELQSLEGFLNGIINHREEKKLISADFTTLGDLNALDFVVEDQNRYFKGRAIISESKMYLIAMEYDSHLDLDISFSKYIESFHLKNR</sequence>
<evidence type="ECO:0000313" key="1">
    <source>
        <dbReference type="EMBL" id="KKL05947.1"/>
    </source>
</evidence>
<gene>
    <name evidence="1" type="ORF">LCGC14_2600930</name>
</gene>
<comment type="caution">
    <text evidence="1">The sequence shown here is derived from an EMBL/GenBank/DDBJ whole genome shotgun (WGS) entry which is preliminary data.</text>
</comment>
<dbReference type="AlphaFoldDB" id="A0A0F9AWG9"/>
<protein>
    <recommendedName>
        <fullName evidence="2">PsbP C-terminal domain-containing protein</fullName>
    </recommendedName>
</protein>
<accession>A0A0F9AWG9</accession>
<reference evidence="1" key="1">
    <citation type="journal article" date="2015" name="Nature">
        <title>Complex archaea that bridge the gap between prokaryotes and eukaryotes.</title>
        <authorList>
            <person name="Spang A."/>
            <person name="Saw J.H."/>
            <person name="Jorgensen S.L."/>
            <person name="Zaremba-Niedzwiedzka K."/>
            <person name="Martijn J."/>
            <person name="Lind A.E."/>
            <person name="van Eijk R."/>
            <person name="Schleper C."/>
            <person name="Guy L."/>
            <person name="Ettema T.J."/>
        </authorList>
    </citation>
    <scope>NUCLEOTIDE SEQUENCE</scope>
</reference>
<dbReference type="EMBL" id="LAZR01043912">
    <property type="protein sequence ID" value="KKL05947.1"/>
    <property type="molecule type" value="Genomic_DNA"/>
</dbReference>
<organism evidence="1">
    <name type="scientific">marine sediment metagenome</name>
    <dbReference type="NCBI Taxonomy" id="412755"/>
    <lineage>
        <taxon>unclassified sequences</taxon>
        <taxon>metagenomes</taxon>
        <taxon>ecological metagenomes</taxon>
    </lineage>
</organism>
<evidence type="ECO:0008006" key="2">
    <source>
        <dbReference type="Google" id="ProtNLM"/>
    </source>
</evidence>